<dbReference type="AlphaFoldDB" id="A0A1C6RJA4"/>
<dbReference type="InterPro" id="IPR007817">
    <property type="entry name" value="Isocyanide_synthase_DIT1"/>
</dbReference>
<dbReference type="Pfam" id="PF05141">
    <property type="entry name" value="DIT1_PvcA"/>
    <property type="match status" value="1"/>
</dbReference>
<dbReference type="InterPro" id="IPR017133">
    <property type="entry name" value="PvcA"/>
</dbReference>
<keyword evidence="2" id="KW-1185">Reference proteome</keyword>
<dbReference type="Gene3D" id="3.30.60.140">
    <property type="match status" value="1"/>
</dbReference>
<dbReference type="PIRSF" id="PIRSF037196">
    <property type="entry name" value="Pyoverdine_chromoph_PvcA"/>
    <property type="match status" value="1"/>
</dbReference>
<protein>
    <submittedName>
        <fullName evidence="1">Pyoverdine/dityrosine biosynthesis protein Dit1</fullName>
    </submittedName>
</protein>
<proteinExistence type="predicted"/>
<dbReference type="RefSeq" id="WP_091638522.1">
    <property type="nucleotide sequence ID" value="NZ_FMHW01000002.1"/>
</dbReference>
<dbReference type="PANTHER" id="PTHR37285">
    <property type="entry name" value="SPORE WALL MATURATION PROTEIN DIT1"/>
    <property type="match status" value="1"/>
</dbReference>
<dbReference type="STRING" id="145854.GA0074692_0087"/>
<name>A0A1C6RJA4_9ACTN</name>
<evidence type="ECO:0000313" key="2">
    <source>
        <dbReference type="Proteomes" id="UP000198959"/>
    </source>
</evidence>
<dbReference type="EMBL" id="FMHW01000002">
    <property type="protein sequence ID" value="SCL17095.1"/>
    <property type="molecule type" value="Genomic_DNA"/>
</dbReference>
<accession>A0A1C6RJA4</accession>
<dbReference type="Proteomes" id="UP000198959">
    <property type="component" value="Unassembled WGS sequence"/>
</dbReference>
<gene>
    <name evidence="1" type="ORF">GA0074692_0087</name>
</gene>
<dbReference type="PANTHER" id="PTHR37285:SF5">
    <property type="entry name" value="SPORE WALL MATURATION PROTEIN DIT1"/>
    <property type="match status" value="1"/>
</dbReference>
<dbReference type="OrthoDB" id="860574at2"/>
<organism evidence="1 2">
    <name type="scientific">Micromonospora pallida</name>
    <dbReference type="NCBI Taxonomy" id="145854"/>
    <lineage>
        <taxon>Bacteria</taxon>
        <taxon>Bacillati</taxon>
        <taxon>Actinomycetota</taxon>
        <taxon>Actinomycetes</taxon>
        <taxon>Micromonosporales</taxon>
        <taxon>Micromonosporaceae</taxon>
        <taxon>Micromonospora</taxon>
    </lineage>
</organism>
<evidence type="ECO:0000313" key="1">
    <source>
        <dbReference type="EMBL" id="SCL17095.1"/>
    </source>
</evidence>
<reference evidence="2" key="1">
    <citation type="submission" date="2016-06" db="EMBL/GenBank/DDBJ databases">
        <authorList>
            <person name="Varghese N."/>
            <person name="Submissions Spin"/>
        </authorList>
    </citation>
    <scope>NUCLEOTIDE SEQUENCE [LARGE SCALE GENOMIC DNA]</scope>
    <source>
        <strain evidence="2">DSM 43817</strain>
    </source>
</reference>
<sequence length="321" mass="36310">MPRSTPTVSQGHAPGSDTAELISNVILRFLLPHRRSEAGEHAHTDCFAEQLGAIRHFVDRQEPILFTLPAFPCKSPNRRKVLGHLPDMGELLSLQFLNQLCDQVAKVHTPGARMLLCSDGHVFGDLIRVPDDHITEYGDEIQAMVERHDLSHIEAFSLQDVYAGYDYDGKRKLLTEQYAQSLESLRDEVRSDEKTLSLYRGITRFLVEDVSEWHDSKAALQRDCRQRAYGVIQRSRAWGDLIADHYPVSVRLSIHPQPCGAAKFGIRLLEIRDMWLTPWHSAAVLRTDGRFALLPRAEAEKAGKLVCRDGRPSHYVVDSAE</sequence>